<proteinExistence type="predicted"/>
<gene>
    <name evidence="1" type="ORF">EAH_00050360</name>
</gene>
<reference evidence="1" key="2">
    <citation type="submission" date="2013-10" db="EMBL/GenBank/DDBJ databases">
        <authorList>
            <person name="Aslett M."/>
        </authorList>
    </citation>
    <scope>NUCLEOTIDE SEQUENCE</scope>
    <source>
        <strain evidence="1">Houghton</strain>
    </source>
</reference>
<sequence>KMEQFVFDGLSNHRSTSNEVNNNACLMTTHGHRVALLVNYPQANLNSFSLRDAVGRQIDIVRNLHKRWTPIIRWALKQDMSGYTKLASDELHKKADDMQSWVRLMHRYANLAIAADAVKMTTEKKQLMHRYANLAIAADAVKMTTEKKQVYVHL</sequence>
<dbReference type="VEuPathDB" id="ToxoDB:EAH_00050360"/>
<protein>
    <submittedName>
        <fullName evidence="1">Uncharacterized protein</fullName>
    </submittedName>
</protein>
<dbReference type="Proteomes" id="UP000018050">
    <property type="component" value="Unassembled WGS sequence"/>
</dbReference>
<dbReference type="OrthoDB" id="348036at2759"/>
<evidence type="ECO:0000313" key="2">
    <source>
        <dbReference type="Proteomes" id="UP000018050"/>
    </source>
</evidence>
<dbReference type="EMBL" id="HG671174">
    <property type="protein sequence ID" value="CDI80291.1"/>
    <property type="molecule type" value="Genomic_DNA"/>
</dbReference>
<reference evidence="1" key="1">
    <citation type="submission" date="2013-10" db="EMBL/GenBank/DDBJ databases">
        <title>Genomic analysis of the causative agents of coccidiosis in chickens.</title>
        <authorList>
            <person name="Reid A.J."/>
            <person name="Blake D."/>
            <person name="Billington K."/>
            <person name="Browne H."/>
            <person name="Dunn M."/>
            <person name="Hung S."/>
            <person name="Kawahara F."/>
            <person name="Miranda-Saavedra D."/>
            <person name="Mourier T."/>
            <person name="Nagra H."/>
            <person name="Otto T.D."/>
            <person name="Rawlings N."/>
            <person name="Sanchez A."/>
            <person name="Sanders M."/>
            <person name="Subramaniam C."/>
            <person name="Tay Y."/>
            <person name="Dear P."/>
            <person name="Doerig C."/>
            <person name="Gruber A."/>
            <person name="Parkinson J."/>
            <person name="Shirley M."/>
            <person name="Wan K.L."/>
            <person name="Berriman M."/>
            <person name="Tomley F."/>
            <person name="Pain A."/>
        </authorList>
    </citation>
    <scope>NUCLEOTIDE SEQUENCE</scope>
    <source>
        <strain evidence="1">Houghton</strain>
    </source>
</reference>
<accession>U6GJ71</accession>
<evidence type="ECO:0000313" key="1">
    <source>
        <dbReference type="EMBL" id="CDI80291.1"/>
    </source>
</evidence>
<dbReference type="GeneID" id="25273106"/>
<organism evidence="1 2">
    <name type="scientific">Eimeria acervulina</name>
    <name type="common">Coccidian parasite</name>
    <dbReference type="NCBI Taxonomy" id="5801"/>
    <lineage>
        <taxon>Eukaryota</taxon>
        <taxon>Sar</taxon>
        <taxon>Alveolata</taxon>
        <taxon>Apicomplexa</taxon>
        <taxon>Conoidasida</taxon>
        <taxon>Coccidia</taxon>
        <taxon>Eucoccidiorida</taxon>
        <taxon>Eimeriorina</taxon>
        <taxon>Eimeriidae</taxon>
        <taxon>Eimeria</taxon>
    </lineage>
</organism>
<keyword evidence="2" id="KW-1185">Reference proteome</keyword>
<dbReference type="RefSeq" id="XP_013249731.1">
    <property type="nucleotide sequence ID" value="XM_013394277.1"/>
</dbReference>
<name>U6GJ71_EIMAC</name>
<dbReference type="AlphaFoldDB" id="U6GJ71"/>
<feature type="non-terminal residue" evidence="1">
    <location>
        <position position="1"/>
    </location>
</feature>